<name>A0A7R7FSC6_9BACT</name>
<proteinExistence type="predicted"/>
<keyword evidence="2" id="KW-1185">Reference proteome</keyword>
<organism evidence="1 2">
    <name type="scientific">Citrifermentans bremense</name>
    <dbReference type="NCBI Taxonomy" id="60035"/>
    <lineage>
        <taxon>Bacteria</taxon>
        <taxon>Pseudomonadati</taxon>
        <taxon>Thermodesulfobacteriota</taxon>
        <taxon>Desulfuromonadia</taxon>
        <taxon>Geobacterales</taxon>
        <taxon>Geobacteraceae</taxon>
        <taxon>Citrifermentans</taxon>
    </lineage>
</organism>
<dbReference type="Proteomes" id="UP000515472">
    <property type="component" value="Chromosome"/>
</dbReference>
<evidence type="ECO:0000313" key="1">
    <source>
        <dbReference type="EMBL" id="BCO11480.1"/>
    </source>
</evidence>
<accession>A0A7R7FSC6</accession>
<dbReference type="EMBL" id="AP023213">
    <property type="protein sequence ID" value="BCO11480.1"/>
    <property type="molecule type" value="Genomic_DNA"/>
</dbReference>
<sequence>MGIRVDNIQISTFKNFCCFAGDLRGEWSSNGNNLELLT</sequence>
<protein>
    <submittedName>
        <fullName evidence="1">Uncharacterized protein</fullName>
    </submittedName>
</protein>
<evidence type="ECO:0000313" key="2">
    <source>
        <dbReference type="Proteomes" id="UP000515472"/>
    </source>
</evidence>
<gene>
    <name evidence="1" type="ORF">GEOBRER4_n2800</name>
</gene>
<dbReference type="AlphaFoldDB" id="A0A7R7FSC6"/>
<reference evidence="1 2" key="1">
    <citation type="submission" date="2020-06" db="EMBL/GenBank/DDBJ databases">
        <title>Interaction of electrochemicaly active bacteria, Geobacter bremensis R4 on different carbon anode.</title>
        <authorList>
            <person name="Meng L."/>
            <person name="Yoshida N."/>
        </authorList>
    </citation>
    <scope>NUCLEOTIDE SEQUENCE [LARGE SCALE GENOMIC DNA]</scope>
    <source>
        <strain evidence="1 2">R4</strain>
    </source>
</reference>